<evidence type="ECO:0000256" key="2">
    <source>
        <dbReference type="SAM" id="Phobius"/>
    </source>
</evidence>
<dbReference type="Proteomes" id="UP000828390">
    <property type="component" value="Unassembled WGS sequence"/>
</dbReference>
<name>A0A9D4DQ28_DREPO</name>
<sequence length="406" mass="44064">MSSNSVLYSSVSSSSRSVSSSSSSVSSSSVSSLSSVSRVMCGSSVSSVSSVSSSSVISVFSVSSCGVEKCVWCRVVSVSSSSMSSYVCVYVCCRICRNSVSSSSVYSISVSNVSSMSSSSGSSSSGSSSGVNVWGVMVLGGIDSVGCGVRVSGLMEMAQSGGLCMWLVWCVVYNGVVYCGVVLRGLVVRNVMFVVWCRLCRVVLCRCFLEWCEWSGWCMVLFRVVQCRVCRCGQNGILGIVKSVVCRVSSSGVVKSGGLVRMEWCMMWCILVGCCGVSGVVMSLWCRCTVVYNGGGLFKLVFCILVRCRCCVIWCRVAMWCNIVLLLQLMWYRFRCRLCGGDMYVVWCRVCCDDWCILFSAFQCSPVQSVACSRTRTFCVSSVSVVSRKYRKVWSSLALYENVVSR</sequence>
<feature type="transmembrane region" description="Helical" evidence="2">
    <location>
        <begin position="265"/>
        <end position="285"/>
    </location>
</feature>
<proteinExistence type="predicted"/>
<dbReference type="AlphaFoldDB" id="A0A9D4DQ28"/>
<protein>
    <submittedName>
        <fullName evidence="3">Uncharacterized protein</fullName>
    </submittedName>
</protein>
<keyword evidence="2" id="KW-0812">Transmembrane</keyword>
<keyword evidence="2" id="KW-1133">Transmembrane helix</keyword>
<comment type="caution">
    <text evidence="3">The sequence shown here is derived from an EMBL/GenBank/DDBJ whole genome shotgun (WGS) entry which is preliminary data.</text>
</comment>
<feature type="transmembrane region" description="Helical" evidence="2">
    <location>
        <begin position="297"/>
        <end position="327"/>
    </location>
</feature>
<keyword evidence="2" id="KW-0472">Membrane</keyword>
<feature type="transmembrane region" description="Helical" evidence="2">
    <location>
        <begin position="166"/>
        <end position="187"/>
    </location>
</feature>
<evidence type="ECO:0000313" key="4">
    <source>
        <dbReference type="Proteomes" id="UP000828390"/>
    </source>
</evidence>
<organism evidence="3 4">
    <name type="scientific">Dreissena polymorpha</name>
    <name type="common">Zebra mussel</name>
    <name type="synonym">Mytilus polymorpha</name>
    <dbReference type="NCBI Taxonomy" id="45954"/>
    <lineage>
        <taxon>Eukaryota</taxon>
        <taxon>Metazoa</taxon>
        <taxon>Spiralia</taxon>
        <taxon>Lophotrochozoa</taxon>
        <taxon>Mollusca</taxon>
        <taxon>Bivalvia</taxon>
        <taxon>Autobranchia</taxon>
        <taxon>Heteroconchia</taxon>
        <taxon>Euheterodonta</taxon>
        <taxon>Imparidentia</taxon>
        <taxon>Neoheterodontei</taxon>
        <taxon>Myida</taxon>
        <taxon>Dreissenoidea</taxon>
        <taxon>Dreissenidae</taxon>
        <taxon>Dreissena</taxon>
    </lineage>
</organism>
<evidence type="ECO:0000313" key="3">
    <source>
        <dbReference type="EMBL" id="KAH3751654.1"/>
    </source>
</evidence>
<feature type="region of interest" description="Disordered" evidence="1">
    <location>
        <begin position="1"/>
        <end position="29"/>
    </location>
</feature>
<accession>A0A9D4DQ28</accession>
<reference evidence="3" key="2">
    <citation type="submission" date="2020-11" db="EMBL/GenBank/DDBJ databases">
        <authorList>
            <person name="McCartney M.A."/>
            <person name="Auch B."/>
            <person name="Kono T."/>
            <person name="Mallez S."/>
            <person name="Becker A."/>
            <person name="Gohl D.M."/>
            <person name="Silverstein K.A.T."/>
            <person name="Koren S."/>
            <person name="Bechman K.B."/>
            <person name="Herman A."/>
            <person name="Abrahante J.E."/>
            <person name="Garbe J."/>
        </authorList>
    </citation>
    <scope>NUCLEOTIDE SEQUENCE</scope>
    <source>
        <strain evidence="3">Duluth1</strain>
        <tissue evidence="3">Whole animal</tissue>
    </source>
</reference>
<keyword evidence="4" id="KW-1185">Reference proteome</keyword>
<reference evidence="3" key="1">
    <citation type="journal article" date="2019" name="bioRxiv">
        <title>The Genome of the Zebra Mussel, Dreissena polymorpha: A Resource for Invasive Species Research.</title>
        <authorList>
            <person name="McCartney M.A."/>
            <person name="Auch B."/>
            <person name="Kono T."/>
            <person name="Mallez S."/>
            <person name="Zhang Y."/>
            <person name="Obille A."/>
            <person name="Becker A."/>
            <person name="Abrahante J.E."/>
            <person name="Garbe J."/>
            <person name="Badalamenti J.P."/>
            <person name="Herman A."/>
            <person name="Mangelson H."/>
            <person name="Liachko I."/>
            <person name="Sullivan S."/>
            <person name="Sone E.D."/>
            <person name="Koren S."/>
            <person name="Silverstein K.A.T."/>
            <person name="Beckman K.B."/>
            <person name="Gohl D.M."/>
        </authorList>
    </citation>
    <scope>NUCLEOTIDE SEQUENCE</scope>
    <source>
        <strain evidence="3">Duluth1</strain>
        <tissue evidence="3">Whole animal</tissue>
    </source>
</reference>
<dbReference type="EMBL" id="JAIWYP010000010">
    <property type="protein sequence ID" value="KAH3751654.1"/>
    <property type="molecule type" value="Genomic_DNA"/>
</dbReference>
<evidence type="ECO:0000256" key="1">
    <source>
        <dbReference type="SAM" id="MobiDB-lite"/>
    </source>
</evidence>
<gene>
    <name evidence="3" type="ORF">DPMN_186222</name>
</gene>